<evidence type="ECO:0000313" key="2">
    <source>
        <dbReference type="Proteomes" id="UP000005089"/>
    </source>
</evidence>
<sequence>MLYHLSFRFNHETRLKTIAVVTPHPEKPKMKTSSYCIFLPLLFLFGCTTVQDFREMTPEQRAKAVCEEEATVKRLKNERNDMAWNIESAQEEMLRGYTFDEGCQPFASSGNFDSNPGPYCDNFTMPANPGTQKQELENWKATLNRLDNELQVARSSCYSRVVNMTQQEAYKFYCGDN</sequence>
<name>C3X8F7_OXAFO</name>
<dbReference type="Proteomes" id="UP000005089">
    <property type="component" value="Unassembled WGS sequence"/>
</dbReference>
<dbReference type="EMBL" id="GG658170">
    <property type="protein sequence ID" value="EEO29483.1"/>
    <property type="molecule type" value="Genomic_DNA"/>
</dbReference>
<reference evidence="1 2" key="1">
    <citation type="submission" date="2009-02" db="EMBL/GenBank/DDBJ databases">
        <title>The Genome Sequence of Oxalobacter formigenes OXCC13.</title>
        <authorList>
            <consortium name="The Broad Institute Genome Sequencing Platform"/>
            <person name="Ward D."/>
            <person name="Young S.K."/>
            <person name="Kodira C.D."/>
            <person name="Zeng Q."/>
            <person name="Koehrsen M."/>
            <person name="Alvarado L."/>
            <person name="Berlin A."/>
            <person name="Borenstein D."/>
            <person name="Chen Z."/>
            <person name="Engels R."/>
            <person name="Freedman E."/>
            <person name="Gellesch M."/>
            <person name="Goldberg J."/>
            <person name="Griggs A."/>
            <person name="Gujja S."/>
            <person name="Heiman D."/>
            <person name="Hepburn T."/>
            <person name="Howarth C."/>
            <person name="Jen D."/>
            <person name="Larson L."/>
            <person name="Lewis B."/>
            <person name="Mehta T."/>
            <person name="Park D."/>
            <person name="Pearson M."/>
            <person name="Roberts A."/>
            <person name="Saif S."/>
            <person name="Shea T."/>
            <person name="Shenoy N."/>
            <person name="Sisk P."/>
            <person name="Stolte C."/>
            <person name="Sykes S."/>
            <person name="Walk T."/>
            <person name="White J."/>
            <person name="Yandava C."/>
            <person name="Allison M.J."/>
            <person name="Lander E."/>
            <person name="Nusbaum C."/>
            <person name="Galagan J."/>
            <person name="Birren B."/>
        </authorList>
    </citation>
    <scope>NUCLEOTIDE SEQUENCE [LARGE SCALE GENOMIC DNA]</scope>
    <source>
        <strain evidence="1 2">OXCC13</strain>
    </source>
</reference>
<keyword evidence="2" id="KW-1185">Reference proteome</keyword>
<organism evidence="1 2">
    <name type="scientific">Oxalobacter formigenes OXCC13</name>
    <dbReference type="NCBI Taxonomy" id="556269"/>
    <lineage>
        <taxon>Bacteria</taxon>
        <taxon>Pseudomonadati</taxon>
        <taxon>Pseudomonadota</taxon>
        <taxon>Betaproteobacteria</taxon>
        <taxon>Burkholderiales</taxon>
        <taxon>Oxalobacteraceae</taxon>
        <taxon>Oxalobacter</taxon>
    </lineage>
</organism>
<accession>C3X8F7</accession>
<gene>
    <name evidence="1" type="ORF">OFBG_00511</name>
</gene>
<proteinExistence type="predicted"/>
<evidence type="ECO:0000313" key="1">
    <source>
        <dbReference type="EMBL" id="EEO29483.1"/>
    </source>
</evidence>
<protein>
    <submittedName>
        <fullName evidence="1">Uncharacterized protein</fullName>
    </submittedName>
</protein>
<dbReference type="HOGENOM" id="CLU_1516451_0_0_4"/>
<dbReference type="AlphaFoldDB" id="C3X8F7"/>